<dbReference type="PROSITE" id="PS51257">
    <property type="entry name" value="PROKAR_LIPOPROTEIN"/>
    <property type="match status" value="1"/>
</dbReference>
<evidence type="ECO:0000256" key="1">
    <source>
        <dbReference type="SAM" id="MobiDB-lite"/>
    </source>
</evidence>
<feature type="chain" id="PRO_5019533710" evidence="2">
    <location>
        <begin position="23"/>
        <end position="64"/>
    </location>
</feature>
<dbReference type="OrthoDB" id="9916600at2"/>
<feature type="region of interest" description="Disordered" evidence="1">
    <location>
        <begin position="36"/>
        <end position="64"/>
    </location>
</feature>
<reference evidence="3 4" key="1">
    <citation type="submission" date="2018-12" db="EMBL/GenBank/DDBJ databases">
        <title>Flammeovirga pectinis sp. nov., isolated from the gut of the Korean scallop, Patinopecten yessoensis.</title>
        <authorList>
            <person name="Bae J.-W."/>
            <person name="Jeong Y.-S."/>
            <person name="Kang W."/>
        </authorList>
    </citation>
    <scope>NUCLEOTIDE SEQUENCE [LARGE SCALE GENOMIC DNA]</scope>
    <source>
        <strain evidence="3 4">L12M1</strain>
    </source>
</reference>
<protein>
    <submittedName>
        <fullName evidence="3">Uncharacterized protein</fullName>
    </submittedName>
</protein>
<keyword evidence="4" id="KW-1185">Reference proteome</keyword>
<organism evidence="3 4">
    <name type="scientific">Flammeovirga pectinis</name>
    <dbReference type="NCBI Taxonomy" id="2494373"/>
    <lineage>
        <taxon>Bacteria</taxon>
        <taxon>Pseudomonadati</taxon>
        <taxon>Bacteroidota</taxon>
        <taxon>Cytophagia</taxon>
        <taxon>Cytophagales</taxon>
        <taxon>Flammeovirgaceae</taxon>
        <taxon>Flammeovirga</taxon>
    </lineage>
</organism>
<feature type="signal peptide" evidence="2">
    <location>
        <begin position="1"/>
        <end position="22"/>
    </location>
</feature>
<dbReference type="Proteomes" id="UP000267268">
    <property type="component" value="Chromosome 1"/>
</dbReference>
<evidence type="ECO:0000313" key="4">
    <source>
        <dbReference type="Proteomes" id="UP000267268"/>
    </source>
</evidence>
<dbReference type="RefSeq" id="WP_126614640.1">
    <property type="nucleotide sequence ID" value="NZ_CP034562.1"/>
</dbReference>
<accession>A0A3S9P3K0</accession>
<dbReference type="EMBL" id="CP034562">
    <property type="protein sequence ID" value="AZQ62790.1"/>
    <property type="molecule type" value="Genomic_DNA"/>
</dbReference>
<sequence length="64" mass="7007">MRKILITVFTLTSLFTISCNNANDTIEPIIPVHPIEGVPDNELPDEAPENPLPVDPGYDYTPSA</sequence>
<keyword evidence="2" id="KW-0732">Signal</keyword>
<name>A0A3S9P3K0_9BACT</name>
<dbReference type="KEGG" id="fll:EI427_11265"/>
<proteinExistence type="predicted"/>
<gene>
    <name evidence="3" type="ORF">EI427_11265</name>
</gene>
<dbReference type="AlphaFoldDB" id="A0A3S9P3K0"/>
<evidence type="ECO:0000256" key="2">
    <source>
        <dbReference type="SAM" id="SignalP"/>
    </source>
</evidence>
<evidence type="ECO:0000313" key="3">
    <source>
        <dbReference type="EMBL" id="AZQ62790.1"/>
    </source>
</evidence>